<reference evidence="2 3" key="1">
    <citation type="submission" date="2018-03" db="EMBL/GenBank/DDBJ databases">
        <title>Genome sequencing of Phreatobacter sp.</title>
        <authorList>
            <person name="Kim S.-J."/>
            <person name="Heo J."/>
            <person name="Kwon S.-W."/>
        </authorList>
    </citation>
    <scope>NUCLEOTIDE SEQUENCE [LARGE SCALE GENOMIC DNA]</scope>
    <source>
        <strain evidence="2 3">S-12</strain>
    </source>
</reference>
<dbReference type="Proteomes" id="UP000237889">
    <property type="component" value="Chromosome"/>
</dbReference>
<name>A0A2S0ND14_9HYPH</name>
<dbReference type="Pfam" id="PF06823">
    <property type="entry name" value="DUF1236"/>
    <property type="match status" value="1"/>
</dbReference>
<dbReference type="InterPro" id="IPR009642">
    <property type="entry name" value="DUF1236"/>
</dbReference>
<evidence type="ECO:0008006" key="4">
    <source>
        <dbReference type="Google" id="ProtNLM"/>
    </source>
</evidence>
<sequence>MKRRPRCSRRSGDAVLIPLNAAGIHAPRPTNGDASMKKLIMASAIALAASTAAYAQTGGSAPGGRPDANAPRNTGNINAPNQEQQRMIRSYWQSQRPAAVVLPNGMTVDRGTVLPGTVELRSFPANVGMTEYRYVVVGDNLYLVNPTDRRVVHIIR</sequence>
<evidence type="ECO:0000256" key="1">
    <source>
        <dbReference type="SAM" id="MobiDB-lite"/>
    </source>
</evidence>
<organism evidence="2 3">
    <name type="scientific">Phreatobacter cathodiphilus</name>
    <dbReference type="NCBI Taxonomy" id="1868589"/>
    <lineage>
        <taxon>Bacteria</taxon>
        <taxon>Pseudomonadati</taxon>
        <taxon>Pseudomonadota</taxon>
        <taxon>Alphaproteobacteria</taxon>
        <taxon>Hyphomicrobiales</taxon>
        <taxon>Phreatobacteraceae</taxon>
        <taxon>Phreatobacter</taxon>
    </lineage>
</organism>
<dbReference type="AlphaFoldDB" id="A0A2S0ND14"/>
<evidence type="ECO:0000313" key="3">
    <source>
        <dbReference type="Proteomes" id="UP000237889"/>
    </source>
</evidence>
<feature type="compositionally biased region" description="Polar residues" evidence="1">
    <location>
        <begin position="71"/>
        <end position="81"/>
    </location>
</feature>
<keyword evidence="3" id="KW-1185">Reference proteome</keyword>
<accession>A0A2S0ND14</accession>
<dbReference type="OrthoDB" id="102964at2"/>
<dbReference type="EMBL" id="CP027668">
    <property type="protein sequence ID" value="AVO46069.1"/>
    <property type="molecule type" value="Genomic_DNA"/>
</dbReference>
<evidence type="ECO:0000313" key="2">
    <source>
        <dbReference type="EMBL" id="AVO46069.1"/>
    </source>
</evidence>
<feature type="region of interest" description="Disordered" evidence="1">
    <location>
        <begin position="56"/>
        <end position="81"/>
    </location>
</feature>
<gene>
    <name evidence="2" type="ORF">C6569_13870</name>
</gene>
<dbReference type="KEGG" id="phr:C6569_13870"/>
<proteinExistence type="predicted"/>
<protein>
    <recommendedName>
        <fullName evidence="4">DUF1236 domain-containing protein</fullName>
    </recommendedName>
</protein>